<keyword evidence="3" id="KW-1185">Reference proteome</keyword>
<name>A0AAQ3UB74_PASNO</name>
<dbReference type="EMBL" id="CP144752">
    <property type="protein sequence ID" value="WVZ88680.1"/>
    <property type="molecule type" value="Genomic_DNA"/>
</dbReference>
<organism evidence="2 3">
    <name type="scientific">Paspalum notatum var. saurae</name>
    <dbReference type="NCBI Taxonomy" id="547442"/>
    <lineage>
        <taxon>Eukaryota</taxon>
        <taxon>Viridiplantae</taxon>
        <taxon>Streptophyta</taxon>
        <taxon>Embryophyta</taxon>
        <taxon>Tracheophyta</taxon>
        <taxon>Spermatophyta</taxon>
        <taxon>Magnoliopsida</taxon>
        <taxon>Liliopsida</taxon>
        <taxon>Poales</taxon>
        <taxon>Poaceae</taxon>
        <taxon>PACMAD clade</taxon>
        <taxon>Panicoideae</taxon>
        <taxon>Andropogonodae</taxon>
        <taxon>Paspaleae</taxon>
        <taxon>Paspalinae</taxon>
        <taxon>Paspalum</taxon>
    </lineage>
</organism>
<proteinExistence type="predicted"/>
<reference evidence="2 3" key="1">
    <citation type="submission" date="2024-02" db="EMBL/GenBank/DDBJ databases">
        <title>High-quality chromosome-scale genome assembly of Pensacola bahiagrass (Paspalum notatum Flugge var. saurae).</title>
        <authorList>
            <person name="Vega J.M."/>
            <person name="Podio M."/>
            <person name="Orjuela J."/>
            <person name="Siena L.A."/>
            <person name="Pessino S.C."/>
            <person name="Combes M.C."/>
            <person name="Mariac C."/>
            <person name="Albertini E."/>
            <person name="Pupilli F."/>
            <person name="Ortiz J.P.A."/>
            <person name="Leblanc O."/>
        </authorList>
    </citation>
    <scope>NUCLEOTIDE SEQUENCE [LARGE SCALE GENOMIC DNA]</scope>
    <source>
        <strain evidence="2">R1</strain>
        <tissue evidence="2">Leaf</tissue>
    </source>
</reference>
<protein>
    <submittedName>
        <fullName evidence="2">Uncharacterized protein</fullName>
    </submittedName>
</protein>
<dbReference type="AlphaFoldDB" id="A0AAQ3UB74"/>
<feature type="compositionally biased region" description="Acidic residues" evidence="1">
    <location>
        <begin position="225"/>
        <end position="235"/>
    </location>
</feature>
<accession>A0AAQ3UB74</accession>
<feature type="region of interest" description="Disordered" evidence="1">
    <location>
        <begin position="225"/>
        <end position="263"/>
    </location>
</feature>
<evidence type="ECO:0000313" key="3">
    <source>
        <dbReference type="Proteomes" id="UP001341281"/>
    </source>
</evidence>
<feature type="region of interest" description="Disordered" evidence="1">
    <location>
        <begin position="1"/>
        <end position="29"/>
    </location>
</feature>
<dbReference type="Proteomes" id="UP001341281">
    <property type="component" value="Chromosome 08"/>
</dbReference>
<evidence type="ECO:0000256" key="1">
    <source>
        <dbReference type="SAM" id="MobiDB-lite"/>
    </source>
</evidence>
<gene>
    <name evidence="2" type="ORF">U9M48_035172</name>
</gene>
<evidence type="ECO:0000313" key="2">
    <source>
        <dbReference type="EMBL" id="WVZ88680.1"/>
    </source>
</evidence>
<sequence>MEKQLEKNGGEGTSERPGSADQKAEGRPTYLVFKGARNNFSQVVFSDDEEIERVCTAAKRRRDVSKRLAKLSIEPVEMKRSKRNEGKKKINYAESSVSEGGTIHSDESDYPEEVDCEEVSSVHVVPRIDTYHLGGTSGDGQHCRAKCREAIRALVQKNSDTFAVIDDLENRLSTEMIGIGRDVESFTRRMKGEVGFLPREMQHLNNTLENINFKLNNPYYQPNEVWDEPEDEEPDFYGPKEDPLDPRMAGSGTPKMIRTLSIS</sequence>